<protein>
    <submittedName>
        <fullName evidence="2">TolC family protein</fullName>
    </submittedName>
</protein>
<keyword evidence="1" id="KW-1185">Reference proteome</keyword>
<evidence type="ECO:0000313" key="2">
    <source>
        <dbReference type="WBParaSite" id="Hba_09492"/>
    </source>
</evidence>
<dbReference type="Proteomes" id="UP000095283">
    <property type="component" value="Unplaced"/>
</dbReference>
<dbReference type="GO" id="GO:0071203">
    <property type="term" value="C:WASH complex"/>
    <property type="evidence" value="ECO:0007669"/>
    <property type="project" value="InterPro"/>
</dbReference>
<sequence>MGEPDLSFIKSDIKLEQTAPLNRRRVVALFNCYLMRMADFLNDFVQRAERLILEAERKLYVADTRLRILESKVNRNRY</sequence>
<dbReference type="WBParaSite" id="Hba_09492">
    <property type="protein sequence ID" value="Hba_09492"/>
    <property type="gene ID" value="Hba_09492"/>
</dbReference>
<name>A0A1I7WWC4_HETBA</name>
<proteinExistence type="predicted"/>
<dbReference type="InterPro" id="IPR019309">
    <property type="entry name" value="WASHC3"/>
</dbReference>
<dbReference type="AlphaFoldDB" id="A0A1I7WWC4"/>
<reference evidence="2" key="1">
    <citation type="submission" date="2016-11" db="UniProtKB">
        <authorList>
            <consortium name="WormBaseParasite"/>
        </authorList>
    </citation>
    <scope>IDENTIFICATION</scope>
</reference>
<evidence type="ECO:0000313" key="1">
    <source>
        <dbReference type="Proteomes" id="UP000095283"/>
    </source>
</evidence>
<accession>A0A1I7WWC4</accession>
<dbReference type="Pfam" id="PF10152">
    <property type="entry name" value="CCDC53"/>
    <property type="match status" value="1"/>
</dbReference>
<organism evidence="1 2">
    <name type="scientific">Heterorhabditis bacteriophora</name>
    <name type="common">Entomopathogenic nematode worm</name>
    <dbReference type="NCBI Taxonomy" id="37862"/>
    <lineage>
        <taxon>Eukaryota</taxon>
        <taxon>Metazoa</taxon>
        <taxon>Ecdysozoa</taxon>
        <taxon>Nematoda</taxon>
        <taxon>Chromadorea</taxon>
        <taxon>Rhabditida</taxon>
        <taxon>Rhabditina</taxon>
        <taxon>Rhabditomorpha</taxon>
        <taxon>Strongyloidea</taxon>
        <taxon>Heterorhabditidae</taxon>
        <taxon>Heterorhabditis</taxon>
    </lineage>
</organism>